<evidence type="ECO:0000256" key="6">
    <source>
        <dbReference type="SAM" id="Phobius"/>
    </source>
</evidence>
<organism evidence="7 8">
    <name type="scientific">SAR86 cluster bacterium</name>
    <dbReference type="NCBI Taxonomy" id="2030880"/>
    <lineage>
        <taxon>Bacteria</taxon>
        <taxon>Pseudomonadati</taxon>
        <taxon>Pseudomonadota</taxon>
        <taxon>Gammaproteobacteria</taxon>
        <taxon>SAR86 cluster</taxon>
    </lineage>
</organism>
<dbReference type="Proteomes" id="UP000228987">
    <property type="component" value="Unassembled WGS sequence"/>
</dbReference>
<dbReference type="Pfam" id="PF13520">
    <property type="entry name" value="AA_permease_2"/>
    <property type="match status" value="1"/>
</dbReference>
<feature type="transmembrane region" description="Helical" evidence="6">
    <location>
        <begin position="149"/>
        <end position="168"/>
    </location>
</feature>
<evidence type="ECO:0000256" key="1">
    <source>
        <dbReference type="ARBA" id="ARBA00004651"/>
    </source>
</evidence>
<dbReference type="GO" id="GO:0005886">
    <property type="term" value="C:plasma membrane"/>
    <property type="evidence" value="ECO:0007669"/>
    <property type="project" value="UniProtKB-SubCell"/>
</dbReference>
<comment type="subcellular location">
    <subcellularLocation>
        <location evidence="1">Cell membrane</location>
        <topology evidence="1">Multi-pass membrane protein</topology>
    </subcellularLocation>
</comment>
<evidence type="ECO:0000256" key="4">
    <source>
        <dbReference type="ARBA" id="ARBA00022989"/>
    </source>
</evidence>
<dbReference type="InterPro" id="IPR050367">
    <property type="entry name" value="APC_superfamily"/>
</dbReference>
<feature type="transmembrane region" description="Helical" evidence="6">
    <location>
        <begin position="188"/>
        <end position="209"/>
    </location>
</feature>
<feature type="transmembrane region" description="Helical" evidence="6">
    <location>
        <begin position="377"/>
        <end position="398"/>
    </location>
</feature>
<protein>
    <submittedName>
        <fullName evidence="7">Amino acid transporter</fullName>
    </submittedName>
</protein>
<accession>A0A2A5CDC3</accession>
<dbReference type="PANTHER" id="PTHR42770:SF11">
    <property type="entry name" value="INNER MEMBRANE TRANSPORT PROTEIN YBAT"/>
    <property type="match status" value="1"/>
</dbReference>
<dbReference type="EMBL" id="NVWI01000005">
    <property type="protein sequence ID" value="PCJ41515.1"/>
    <property type="molecule type" value="Genomic_DNA"/>
</dbReference>
<dbReference type="PANTHER" id="PTHR42770">
    <property type="entry name" value="AMINO ACID TRANSPORTER-RELATED"/>
    <property type="match status" value="1"/>
</dbReference>
<name>A0A2A5CDC3_9GAMM</name>
<feature type="transmembrane region" description="Helical" evidence="6">
    <location>
        <begin position="319"/>
        <end position="340"/>
    </location>
</feature>
<proteinExistence type="predicted"/>
<evidence type="ECO:0000256" key="2">
    <source>
        <dbReference type="ARBA" id="ARBA00022475"/>
    </source>
</evidence>
<feature type="transmembrane region" description="Helical" evidence="6">
    <location>
        <begin position="45"/>
        <end position="66"/>
    </location>
</feature>
<feature type="transmembrane region" description="Helical" evidence="6">
    <location>
        <begin position="123"/>
        <end position="142"/>
    </location>
</feature>
<dbReference type="InterPro" id="IPR002293">
    <property type="entry name" value="AA/rel_permease1"/>
</dbReference>
<evidence type="ECO:0000256" key="3">
    <source>
        <dbReference type="ARBA" id="ARBA00022692"/>
    </source>
</evidence>
<keyword evidence="2" id="KW-1003">Cell membrane</keyword>
<feature type="transmembrane region" description="Helical" evidence="6">
    <location>
        <begin position="346"/>
        <end position="365"/>
    </location>
</feature>
<evidence type="ECO:0000313" key="7">
    <source>
        <dbReference type="EMBL" id="PCJ41515.1"/>
    </source>
</evidence>
<feature type="transmembrane region" description="Helical" evidence="6">
    <location>
        <begin position="12"/>
        <end position="33"/>
    </location>
</feature>
<keyword evidence="5 6" id="KW-0472">Membrane</keyword>
<dbReference type="AlphaFoldDB" id="A0A2A5CDC3"/>
<feature type="transmembrane region" description="Helical" evidence="6">
    <location>
        <begin position="221"/>
        <end position="245"/>
    </location>
</feature>
<feature type="transmembrane region" description="Helical" evidence="6">
    <location>
        <begin position="273"/>
        <end position="298"/>
    </location>
</feature>
<gene>
    <name evidence="7" type="ORF">COA71_08130</name>
</gene>
<dbReference type="Gene3D" id="1.20.1740.10">
    <property type="entry name" value="Amino acid/polyamine transporter I"/>
    <property type="match status" value="1"/>
</dbReference>
<keyword evidence="3 6" id="KW-0812">Transmembrane</keyword>
<keyword evidence="4 6" id="KW-1133">Transmembrane helix</keyword>
<feature type="transmembrane region" description="Helical" evidence="6">
    <location>
        <begin position="87"/>
        <end position="111"/>
    </location>
</feature>
<evidence type="ECO:0000313" key="8">
    <source>
        <dbReference type="Proteomes" id="UP000228987"/>
    </source>
</evidence>
<sequence>MSDLPTLKRSMNLLTLTFYGLGTIIGAGIYVLIGEVAGVAGSYMPLSFLLAGLIAAFTALSYAELASRFPVSAGEAVYVKKAWNRNWLSGLTGWMIVLTGIVSAAAISNGFAGYLNVFIDLEAHWAIILLCIALCGIAVYGINLSASAVFIITLLELAGLAYVVWIAAGMERIPDQTDLSILPEASSINGIFVGAFLAFYAFIGFEDMVNVIEEVKNPLRNFPIAVILAIVLSLLCYLGVSYMVLQVSSAASLAQSEAPLADLVVRAGADPGFIGVVSLLAVVNGALVQIIMASRVMYGMAKINLAPAMLGNVNAWTRTPIIASVVVSLLVLGFALLLPLVSLARLTSLIMLVVFVTVNIALIVIKHKQKDSAVRVHVPIFIPYLGAISSFLLVAYQIQSLLE</sequence>
<comment type="caution">
    <text evidence="7">The sequence shown here is derived from an EMBL/GenBank/DDBJ whole genome shotgun (WGS) entry which is preliminary data.</text>
</comment>
<dbReference type="GO" id="GO:0022857">
    <property type="term" value="F:transmembrane transporter activity"/>
    <property type="evidence" value="ECO:0007669"/>
    <property type="project" value="InterPro"/>
</dbReference>
<reference evidence="8" key="1">
    <citation type="submission" date="2017-08" db="EMBL/GenBank/DDBJ databases">
        <title>A dynamic microbial community with high functional redundancy inhabits the cold, oxic subseafloor aquifer.</title>
        <authorList>
            <person name="Tully B.J."/>
            <person name="Wheat C.G."/>
            <person name="Glazer B.T."/>
            <person name="Huber J.A."/>
        </authorList>
    </citation>
    <scope>NUCLEOTIDE SEQUENCE [LARGE SCALE GENOMIC DNA]</scope>
</reference>
<dbReference type="PIRSF" id="PIRSF006060">
    <property type="entry name" value="AA_transporter"/>
    <property type="match status" value="1"/>
</dbReference>
<evidence type="ECO:0000256" key="5">
    <source>
        <dbReference type="ARBA" id="ARBA00023136"/>
    </source>
</evidence>